<dbReference type="AlphaFoldDB" id="A0A292YD63"/>
<keyword evidence="10" id="KW-0812">Transmembrane</keyword>
<feature type="binding site" evidence="8">
    <location>
        <position position="120"/>
    </location>
    <ligand>
        <name>Zn(2+)</name>
        <dbReference type="ChEBI" id="CHEBI:29105"/>
    </ligand>
</feature>
<comment type="cofactor">
    <cofactor evidence="9">
        <name>Mn(2+)</name>
        <dbReference type="ChEBI" id="CHEBI:29035"/>
    </cofactor>
    <cofactor evidence="9">
        <name>Fe(2+)</name>
        <dbReference type="ChEBI" id="CHEBI:29033"/>
    </cofactor>
    <text evidence="9">Binds 1 Mn(2+) or Fe(2+) ion per subunit.</text>
</comment>
<keyword evidence="8" id="KW-0479">Metal-binding</keyword>
<comment type="caution">
    <text evidence="11">The sequence shown here is derived from an EMBL/GenBank/DDBJ whole genome shotgun (WGS) entry which is preliminary data.</text>
</comment>
<accession>A0A292YD63</accession>
<protein>
    <submittedName>
        <fullName evidence="11">Fur family transcriptional regulator, peroxide stress response regulator</fullName>
    </submittedName>
</protein>
<evidence type="ECO:0000313" key="11">
    <source>
        <dbReference type="EMBL" id="GAX87270.1"/>
    </source>
</evidence>
<keyword evidence="10" id="KW-1133">Transmembrane helix</keyword>
<evidence type="ECO:0000256" key="8">
    <source>
        <dbReference type="PIRSR" id="PIRSR602481-1"/>
    </source>
</evidence>
<evidence type="ECO:0000256" key="1">
    <source>
        <dbReference type="ARBA" id="ARBA00002997"/>
    </source>
</evidence>
<dbReference type="GO" id="GO:0045892">
    <property type="term" value="P:negative regulation of DNA-templated transcription"/>
    <property type="evidence" value="ECO:0007669"/>
    <property type="project" value="TreeGrafter"/>
</dbReference>
<name>A0A292YD63_9BACT</name>
<dbReference type="GO" id="GO:1900376">
    <property type="term" value="P:regulation of secondary metabolite biosynthetic process"/>
    <property type="evidence" value="ECO:0007669"/>
    <property type="project" value="TreeGrafter"/>
</dbReference>
<organism evidence="11 12">
    <name type="scientific">Lebetimonas natsushimae</name>
    <dbReference type="NCBI Taxonomy" id="1936991"/>
    <lineage>
        <taxon>Bacteria</taxon>
        <taxon>Pseudomonadati</taxon>
        <taxon>Campylobacterota</taxon>
        <taxon>Epsilonproteobacteria</taxon>
        <taxon>Nautiliales</taxon>
        <taxon>Nautiliaceae</taxon>
        <taxon>Lebetimonas</taxon>
    </lineage>
</organism>
<reference evidence="11 12" key="1">
    <citation type="journal article" date="2017" name="Syst. Appl. Microbiol.">
        <title>Lebetimonas natsushimae sp. nov., a novel strictly anaerobic, moderately thermophilic chemoautotroph isolated from a deep-sea hydrothermal vent polychaete nest in the Mid-Okinawa Trough.</title>
        <authorList>
            <person name="Nagata R."/>
            <person name="Takaki Y."/>
            <person name="Tame A."/>
            <person name="Nunoura T."/>
            <person name="Muto H."/>
            <person name="Mino S."/>
            <person name="Sawayama S."/>
            <person name="Takai K."/>
            <person name="Nakagawa S."/>
        </authorList>
    </citation>
    <scope>NUCLEOTIDE SEQUENCE [LARGE SCALE GENOMIC DNA]</scope>
    <source>
        <strain evidence="11 12">HS1857</strain>
    </source>
</reference>
<feature type="binding site" evidence="9">
    <location>
        <position position="130"/>
    </location>
    <ligand>
        <name>Fe cation</name>
        <dbReference type="ChEBI" id="CHEBI:24875"/>
    </ligand>
</feature>
<evidence type="ECO:0000256" key="6">
    <source>
        <dbReference type="ARBA" id="ARBA00023125"/>
    </source>
</evidence>
<comment type="cofactor">
    <cofactor evidence="8">
        <name>Zn(2+)</name>
        <dbReference type="ChEBI" id="CHEBI:29105"/>
    </cofactor>
    <text evidence="8">Binds 1 zinc ion per subunit.</text>
</comment>
<feature type="binding site" evidence="8">
    <location>
        <position position="156"/>
    </location>
    <ligand>
        <name>Zn(2+)</name>
        <dbReference type="ChEBI" id="CHEBI:29105"/>
    </ligand>
</feature>
<keyword evidence="12" id="KW-1185">Reference proteome</keyword>
<dbReference type="InterPro" id="IPR036390">
    <property type="entry name" value="WH_DNA-bd_sf"/>
</dbReference>
<evidence type="ECO:0000256" key="10">
    <source>
        <dbReference type="SAM" id="Phobius"/>
    </source>
</evidence>
<keyword evidence="9" id="KW-0408">Iron</keyword>
<dbReference type="CDD" id="cd07153">
    <property type="entry name" value="Fur_like"/>
    <property type="match status" value="1"/>
</dbReference>
<dbReference type="Pfam" id="PF01475">
    <property type="entry name" value="FUR"/>
    <property type="match status" value="1"/>
</dbReference>
<dbReference type="PANTHER" id="PTHR33202:SF7">
    <property type="entry name" value="FERRIC UPTAKE REGULATION PROTEIN"/>
    <property type="match status" value="1"/>
</dbReference>
<dbReference type="EMBL" id="BDME01000001">
    <property type="protein sequence ID" value="GAX87270.1"/>
    <property type="molecule type" value="Genomic_DNA"/>
</dbReference>
<keyword evidence="10" id="KW-0472">Membrane</keyword>
<sequence length="160" mass="18917">MHYYSNVFLRIIFIFFILFRFKKERFAFMKNIKNILDSSNLKTTPQRLAILRELEKQGHASIEDIYEKIKESFPSISLATIYKNITAMKEEGIISEVCLHQKPKYELTKNEHAHFICKNCGKVIDVPLNEQLIKEIESKFPDTQKELYIYGICEECKKSK</sequence>
<proteinExistence type="inferred from homology"/>
<evidence type="ECO:0000313" key="12">
    <source>
        <dbReference type="Proteomes" id="UP000217944"/>
    </source>
</evidence>
<evidence type="ECO:0000256" key="4">
    <source>
        <dbReference type="ARBA" id="ARBA00022833"/>
    </source>
</evidence>
<evidence type="ECO:0000256" key="5">
    <source>
        <dbReference type="ARBA" id="ARBA00023015"/>
    </source>
</evidence>
<dbReference type="PANTHER" id="PTHR33202">
    <property type="entry name" value="ZINC UPTAKE REGULATION PROTEIN"/>
    <property type="match status" value="1"/>
</dbReference>
<evidence type="ECO:0000256" key="7">
    <source>
        <dbReference type="ARBA" id="ARBA00023163"/>
    </source>
</evidence>
<keyword evidence="7" id="KW-0804">Transcription</keyword>
<comment type="function">
    <text evidence="1">Acts as a global negative controlling element, employing Fe(2+) as a cofactor to bind the operator of the repressed genes.</text>
</comment>
<dbReference type="GO" id="GO:0000976">
    <property type="term" value="F:transcription cis-regulatory region binding"/>
    <property type="evidence" value="ECO:0007669"/>
    <property type="project" value="TreeGrafter"/>
</dbReference>
<keyword evidence="3" id="KW-0678">Repressor</keyword>
<gene>
    <name evidence="11" type="ORF">LNAT_P0565</name>
</gene>
<dbReference type="InterPro" id="IPR036388">
    <property type="entry name" value="WH-like_DNA-bd_sf"/>
</dbReference>
<evidence type="ECO:0000256" key="3">
    <source>
        <dbReference type="ARBA" id="ARBA00022491"/>
    </source>
</evidence>
<feature type="binding site" evidence="8">
    <location>
        <position position="153"/>
    </location>
    <ligand>
        <name>Zn(2+)</name>
        <dbReference type="ChEBI" id="CHEBI:29105"/>
    </ligand>
</feature>
<evidence type="ECO:0000256" key="9">
    <source>
        <dbReference type="PIRSR" id="PIRSR602481-2"/>
    </source>
</evidence>
<dbReference type="GO" id="GO:0008270">
    <property type="term" value="F:zinc ion binding"/>
    <property type="evidence" value="ECO:0007669"/>
    <property type="project" value="TreeGrafter"/>
</dbReference>
<feature type="binding site" evidence="8">
    <location>
        <position position="117"/>
    </location>
    <ligand>
        <name>Zn(2+)</name>
        <dbReference type="ChEBI" id="CHEBI:29105"/>
    </ligand>
</feature>
<evidence type="ECO:0000256" key="2">
    <source>
        <dbReference type="ARBA" id="ARBA00007957"/>
    </source>
</evidence>
<dbReference type="InterPro" id="IPR002481">
    <property type="entry name" value="FUR"/>
</dbReference>
<keyword evidence="4 8" id="KW-0862">Zinc</keyword>
<feature type="transmembrane region" description="Helical" evidence="10">
    <location>
        <begin position="6"/>
        <end position="21"/>
    </location>
</feature>
<dbReference type="Gene3D" id="1.10.10.10">
    <property type="entry name" value="Winged helix-like DNA-binding domain superfamily/Winged helix DNA-binding domain"/>
    <property type="match status" value="1"/>
</dbReference>
<dbReference type="GO" id="GO:0003700">
    <property type="term" value="F:DNA-binding transcription factor activity"/>
    <property type="evidence" value="ECO:0007669"/>
    <property type="project" value="InterPro"/>
</dbReference>
<dbReference type="Gene3D" id="3.30.1490.190">
    <property type="match status" value="1"/>
</dbReference>
<keyword evidence="6" id="KW-0238">DNA-binding</keyword>
<dbReference type="Proteomes" id="UP000217944">
    <property type="component" value="Unassembled WGS sequence"/>
</dbReference>
<keyword evidence="5" id="KW-0805">Transcription regulation</keyword>
<comment type="similarity">
    <text evidence="2">Belongs to the Fur family.</text>
</comment>
<dbReference type="SUPFAM" id="SSF46785">
    <property type="entry name" value="Winged helix' DNA-binding domain"/>
    <property type="match status" value="1"/>
</dbReference>
<dbReference type="InterPro" id="IPR043135">
    <property type="entry name" value="Fur_C"/>
</dbReference>